<dbReference type="PANTHER" id="PTHR28348">
    <property type="entry name" value="UPF0193 PROTEIN EVG1"/>
    <property type="match status" value="1"/>
</dbReference>
<evidence type="ECO:0000256" key="1">
    <source>
        <dbReference type="SAM" id="MobiDB-lite"/>
    </source>
</evidence>
<dbReference type="InterPro" id="IPR007914">
    <property type="entry name" value="UPF0193"/>
</dbReference>
<name>A0A7M5XAJ2_9CNID</name>
<accession>A0A7M5XAJ2</accession>
<reference evidence="2" key="1">
    <citation type="submission" date="2021-01" db="UniProtKB">
        <authorList>
            <consortium name="EnsemblMetazoa"/>
        </authorList>
    </citation>
    <scope>IDENTIFICATION</scope>
</reference>
<dbReference type="OrthoDB" id="189770at2759"/>
<dbReference type="GeneID" id="136823494"/>
<evidence type="ECO:0000313" key="2">
    <source>
        <dbReference type="EnsemblMetazoa" id="CLYHEMP020068.1"/>
    </source>
</evidence>
<dbReference type="Proteomes" id="UP000594262">
    <property type="component" value="Unplaced"/>
</dbReference>
<keyword evidence="3" id="KW-1185">Reference proteome</keyword>
<dbReference type="EnsemblMetazoa" id="CLYHEMT020068.1">
    <property type="protein sequence ID" value="CLYHEMP020068.1"/>
    <property type="gene ID" value="CLYHEMG020068"/>
</dbReference>
<evidence type="ECO:0000313" key="3">
    <source>
        <dbReference type="Proteomes" id="UP000594262"/>
    </source>
</evidence>
<sequence length="215" mass="24315">MAAKNGAMFNYAKCSVSKETQELLNLMMTESKLTNFQRKQLSSRLKDGKSLPVHCNPTSSQTRSNARSPVKAPTPKVMTGKHLVGSAGKRKKETIEVMSDSSPVQYKPSPGKLITAKDKRAFQNKMSYGVDIPEPSLNRKQIQFEDIPPPTPQDEFDDVLQAIEERREFLQEMEQLGQGKQYRTLIETEISQKIRDLEVIDKKRTTELAKALQES</sequence>
<proteinExistence type="predicted"/>
<protein>
    <submittedName>
        <fullName evidence="2">Uncharacterized protein</fullName>
    </submittedName>
</protein>
<feature type="compositionally biased region" description="Polar residues" evidence="1">
    <location>
        <begin position="56"/>
        <end position="67"/>
    </location>
</feature>
<dbReference type="PANTHER" id="PTHR28348:SF1">
    <property type="entry name" value="UPF0193 PROTEIN EVG1"/>
    <property type="match status" value="1"/>
</dbReference>
<dbReference type="Pfam" id="PF05250">
    <property type="entry name" value="UPF0193"/>
    <property type="match status" value="1"/>
</dbReference>
<organism evidence="2 3">
    <name type="scientific">Clytia hemisphaerica</name>
    <dbReference type="NCBI Taxonomy" id="252671"/>
    <lineage>
        <taxon>Eukaryota</taxon>
        <taxon>Metazoa</taxon>
        <taxon>Cnidaria</taxon>
        <taxon>Hydrozoa</taxon>
        <taxon>Hydroidolina</taxon>
        <taxon>Leptothecata</taxon>
        <taxon>Obeliida</taxon>
        <taxon>Clytiidae</taxon>
        <taxon>Clytia</taxon>
    </lineage>
</organism>
<dbReference type="RefSeq" id="XP_066935784.1">
    <property type="nucleotide sequence ID" value="XM_067079683.1"/>
</dbReference>
<dbReference type="RefSeq" id="XP_066935783.1">
    <property type="nucleotide sequence ID" value="XM_067079682.1"/>
</dbReference>
<feature type="region of interest" description="Disordered" evidence="1">
    <location>
        <begin position="39"/>
        <end position="111"/>
    </location>
</feature>
<dbReference type="AlphaFoldDB" id="A0A7M5XAJ2"/>